<keyword evidence="2" id="KW-0479">Metal-binding</keyword>
<protein>
    <recommendedName>
        <fullName evidence="5">Alcohol dehydrogenase-like N-terminal domain-containing protein</fullName>
    </recommendedName>
</protein>
<dbReference type="GO" id="GO:0008270">
    <property type="term" value="F:zinc ion binding"/>
    <property type="evidence" value="ECO:0007669"/>
    <property type="project" value="InterPro"/>
</dbReference>
<dbReference type="PROSITE" id="PS00059">
    <property type="entry name" value="ADH_ZINC"/>
    <property type="match status" value="1"/>
</dbReference>
<reference evidence="6 7" key="1">
    <citation type="submission" date="2020-10" db="EMBL/GenBank/DDBJ databases">
        <title>The Coptis chinensis genome and diversification of protoberbering-type alkaloids.</title>
        <authorList>
            <person name="Wang B."/>
            <person name="Shu S."/>
            <person name="Song C."/>
            <person name="Liu Y."/>
        </authorList>
    </citation>
    <scope>NUCLEOTIDE SEQUENCE [LARGE SCALE GENOMIC DNA]</scope>
    <source>
        <strain evidence="6">HL-2020</strain>
        <tissue evidence="6">Leaf</tissue>
    </source>
</reference>
<proteinExistence type="predicted"/>
<gene>
    <name evidence="6" type="ORF">IFM89_027758</name>
</gene>
<evidence type="ECO:0000313" key="7">
    <source>
        <dbReference type="Proteomes" id="UP000631114"/>
    </source>
</evidence>
<sequence length="213" mass="23008">VNGDNDITLKILYCGICHSDLHSIKNEWGNATYPIIPGANGDNDITLKIPYCGICPSDLHSIKNEWGNAAYPIIPGHEIVGIVTEVGSNVTKCKIGDKAGVGCMVRSCRSYDSCAENLENYCTKIILTYNSLDRDGTRTYDGYSDMVVIGENFVINFLDTIPLDGISPLLLCARITVYSPMKYFGLSKPGMHLGVVGLGGLGHVAVKFAKALD</sequence>
<dbReference type="InterPro" id="IPR013154">
    <property type="entry name" value="ADH-like_N"/>
</dbReference>
<dbReference type="InterPro" id="IPR047109">
    <property type="entry name" value="CAD-like"/>
</dbReference>
<evidence type="ECO:0000313" key="6">
    <source>
        <dbReference type="EMBL" id="KAF9611208.1"/>
    </source>
</evidence>
<keyword evidence="3" id="KW-0862">Zinc</keyword>
<organism evidence="6 7">
    <name type="scientific">Coptis chinensis</name>
    <dbReference type="NCBI Taxonomy" id="261450"/>
    <lineage>
        <taxon>Eukaryota</taxon>
        <taxon>Viridiplantae</taxon>
        <taxon>Streptophyta</taxon>
        <taxon>Embryophyta</taxon>
        <taxon>Tracheophyta</taxon>
        <taxon>Spermatophyta</taxon>
        <taxon>Magnoliopsida</taxon>
        <taxon>Ranunculales</taxon>
        <taxon>Ranunculaceae</taxon>
        <taxon>Coptidoideae</taxon>
        <taxon>Coptis</taxon>
    </lineage>
</organism>
<feature type="non-terminal residue" evidence="6">
    <location>
        <position position="1"/>
    </location>
</feature>
<accession>A0A835I747</accession>
<dbReference type="Gene3D" id="3.90.180.10">
    <property type="entry name" value="Medium-chain alcohol dehydrogenases, catalytic domain"/>
    <property type="match status" value="2"/>
</dbReference>
<evidence type="ECO:0000256" key="4">
    <source>
        <dbReference type="ARBA" id="ARBA00023002"/>
    </source>
</evidence>
<evidence type="ECO:0000256" key="2">
    <source>
        <dbReference type="ARBA" id="ARBA00022723"/>
    </source>
</evidence>
<dbReference type="Pfam" id="PF08240">
    <property type="entry name" value="ADH_N"/>
    <property type="match status" value="1"/>
</dbReference>
<dbReference type="GO" id="GO:0016616">
    <property type="term" value="F:oxidoreductase activity, acting on the CH-OH group of donors, NAD or NADP as acceptor"/>
    <property type="evidence" value="ECO:0007669"/>
    <property type="project" value="InterPro"/>
</dbReference>
<dbReference type="InterPro" id="IPR011032">
    <property type="entry name" value="GroES-like_sf"/>
</dbReference>
<dbReference type="AlphaFoldDB" id="A0A835I747"/>
<evidence type="ECO:0000256" key="3">
    <source>
        <dbReference type="ARBA" id="ARBA00022833"/>
    </source>
</evidence>
<evidence type="ECO:0000259" key="5">
    <source>
        <dbReference type="Pfam" id="PF08240"/>
    </source>
</evidence>
<dbReference type="Gene3D" id="3.40.50.720">
    <property type="entry name" value="NAD(P)-binding Rossmann-like Domain"/>
    <property type="match status" value="1"/>
</dbReference>
<feature type="domain" description="Alcohol dehydrogenase-like N-terminal" evidence="5">
    <location>
        <begin position="41"/>
        <end position="155"/>
    </location>
</feature>
<comment type="caution">
    <text evidence="6">The sequence shown here is derived from an EMBL/GenBank/DDBJ whole genome shotgun (WGS) entry which is preliminary data.</text>
</comment>
<comment type="cofactor">
    <cofactor evidence="1">
        <name>Zn(2+)</name>
        <dbReference type="ChEBI" id="CHEBI:29105"/>
    </cofactor>
</comment>
<evidence type="ECO:0000256" key="1">
    <source>
        <dbReference type="ARBA" id="ARBA00001947"/>
    </source>
</evidence>
<dbReference type="InterPro" id="IPR002328">
    <property type="entry name" value="ADH_Zn_CS"/>
</dbReference>
<dbReference type="Proteomes" id="UP000631114">
    <property type="component" value="Unassembled WGS sequence"/>
</dbReference>
<dbReference type="EMBL" id="JADFTS010000004">
    <property type="protein sequence ID" value="KAF9611208.1"/>
    <property type="molecule type" value="Genomic_DNA"/>
</dbReference>
<name>A0A835I747_9MAGN</name>
<keyword evidence="7" id="KW-1185">Reference proteome</keyword>
<keyword evidence="4" id="KW-0560">Oxidoreductase</keyword>
<dbReference type="PANTHER" id="PTHR42683">
    <property type="entry name" value="ALDEHYDE REDUCTASE"/>
    <property type="match status" value="1"/>
</dbReference>
<dbReference type="SUPFAM" id="SSF50129">
    <property type="entry name" value="GroES-like"/>
    <property type="match status" value="2"/>
</dbReference>
<dbReference type="OrthoDB" id="1879366at2759"/>